<dbReference type="InterPro" id="IPR052104">
    <property type="entry name" value="Mito_Release_Factor_mL62"/>
</dbReference>
<accession>Q240P4</accession>
<dbReference type="OrthoDB" id="270639at2759"/>
<dbReference type="EMBL" id="GG662540">
    <property type="protein sequence ID" value="EAS02370.1"/>
    <property type="molecule type" value="Genomic_DNA"/>
</dbReference>
<dbReference type="PANTHER" id="PTHR11075">
    <property type="entry name" value="PEPTIDE CHAIN RELEASE FACTOR"/>
    <property type="match status" value="1"/>
</dbReference>
<dbReference type="KEGG" id="tet:TTHERM_00624880"/>
<dbReference type="eggNOG" id="KOG3429">
    <property type="taxonomic scope" value="Eukaryota"/>
</dbReference>
<keyword evidence="2" id="KW-0378">Hydrolase</keyword>
<evidence type="ECO:0000313" key="3">
    <source>
        <dbReference type="Proteomes" id="UP000009168"/>
    </source>
</evidence>
<reference evidence="3" key="1">
    <citation type="journal article" date="2006" name="PLoS Biol.">
        <title>Macronuclear genome sequence of the ciliate Tetrahymena thermophila, a model eukaryote.</title>
        <authorList>
            <person name="Eisen J.A."/>
            <person name="Coyne R.S."/>
            <person name="Wu M."/>
            <person name="Wu D."/>
            <person name="Thiagarajan M."/>
            <person name="Wortman J.R."/>
            <person name="Badger J.H."/>
            <person name="Ren Q."/>
            <person name="Amedeo P."/>
            <person name="Jones K.M."/>
            <person name="Tallon L.J."/>
            <person name="Delcher A.L."/>
            <person name="Salzberg S.L."/>
            <person name="Silva J.C."/>
            <person name="Haas B.J."/>
            <person name="Majoros W.H."/>
            <person name="Farzad M."/>
            <person name="Carlton J.M."/>
            <person name="Smith R.K. Jr."/>
            <person name="Garg J."/>
            <person name="Pearlman R.E."/>
            <person name="Karrer K.M."/>
            <person name="Sun L."/>
            <person name="Manning G."/>
            <person name="Elde N.C."/>
            <person name="Turkewitz A.P."/>
            <person name="Asai D.J."/>
            <person name="Wilkes D.E."/>
            <person name="Wang Y."/>
            <person name="Cai H."/>
            <person name="Collins K."/>
            <person name="Stewart B.A."/>
            <person name="Lee S.R."/>
            <person name="Wilamowska K."/>
            <person name="Weinberg Z."/>
            <person name="Ruzzo W.L."/>
            <person name="Wloga D."/>
            <person name="Gaertig J."/>
            <person name="Frankel J."/>
            <person name="Tsao C.-C."/>
            <person name="Gorovsky M.A."/>
            <person name="Keeling P.J."/>
            <person name="Waller R.F."/>
            <person name="Patron N.J."/>
            <person name="Cherry J.M."/>
            <person name="Stover N.A."/>
            <person name="Krieger C.J."/>
            <person name="del Toro C."/>
            <person name="Ryder H.F."/>
            <person name="Williamson S.C."/>
            <person name="Barbeau R.A."/>
            <person name="Hamilton E.P."/>
            <person name="Orias E."/>
        </authorList>
    </citation>
    <scope>NUCLEOTIDE SEQUENCE [LARGE SCALE GENOMIC DNA]</scope>
    <source>
        <strain evidence="3">SB210</strain>
    </source>
</reference>
<dbReference type="GO" id="GO:0016150">
    <property type="term" value="F:translation release factor activity, codon nonspecific"/>
    <property type="evidence" value="ECO:0007669"/>
    <property type="project" value="TreeGrafter"/>
</dbReference>
<sequence>MKYLIRSFSFKQFYQQQFFAFSKRPKQLDIDTIIESHKSKVGLEDELKKYENNLKIDQIQLNLKDIQIPKEHLEIRYSKSSGAGGQHINKTNSKAEIRFNIDTAKWIEDDVKKRLKSQYQQHINQDNYLILQCQTGRDQDSNLREAIEKLRQIIWECSLPEKERLNLIPAETKDLQKKRIDVKRKKSEVKSTRSIR</sequence>
<dbReference type="NCBIfam" id="NF006718">
    <property type="entry name" value="PRK09256.1"/>
    <property type="match status" value="1"/>
</dbReference>
<dbReference type="HOGENOM" id="CLU_1392697_0_0_1"/>
<dbReference type="GO" id="GO:0004045">
    <property type="term" value="F:peptidyl-tRNA hydrolase activity"/>
    <property type="evidence" value="ECO:0007669"/>
    <property type="project" value="TreeGrafter"/>
</dbReference>
<keyword evidence="3" id="KW-1185">Reference proteome</keyword>
<dbReference type="AlphaFoldDB" id="Q240P4"/>
<name>Q240P4_TETTS</name>
<dbReference type="Pfam" id="PF00472">
    <property type="entry name" value="RF-1"/>
    <property type="match status" value="1"/>
</dbReference>
<dbReference type="GO" id="GO:0005762">
    <property type="term" value="C:mitochondrial large ribosomal subunit"/>
    <property type="evidence" value="ECO:0007669"/>
    <property type="project" value="TreeGrafter"/>
</dbReference>
<dbReference type="FunCoup" id="Q240P4">
    <property type="interactions" value="270"/>
</dbReference>
<dbReference type="InterPro" id="IPR000352">
    <property type="entry name" value="Pep_chain_release_fac_I"/>
</dbReference>
<evidence type="ECO:0000259" key="1">
    <source>
        <dbReference type="Pfam" id="PF00472"/>
    </source>
</evidence>
<dbReference type="Proteomes" id="UP000009168">
    <property type="component" value="Unassembled WGS sequence"/>
</dbReference>
<evidence type="ECO:0000313" key="2">
    <source>
        <dbReference type="EMBL" id="EAS02370.1"/>
    </source>
</evidence>
<dbReference type="PANTHER" id="PTHR11075:SF54">
    <property type="entry name" value="LARGE RIBOSOMAL SUBUNIT PROTEIN ML62"/>
    <property type="match status" value="1"/>
</dbReference>
<dbReference type="OMA" id="RFNIDTA"/>
<gene>
    <name evidence="2" type="ORF">TTHERM_00624880</name>
</gene>
<proteinExistence type="predicted"/>
<feature type="domain" description="Prokaryotic-type class I peptide chain release factors" evidence="1">
    <location>
        <begin position="65"/>
        <end position="193"/>
    </location>
</feature>
<organism evidence="2 3">
    <name type="scientific">Tetrahymena thermophila (strain SB210)</name>
    <dbReference type="NCBI Taxonomy" id="312017"/>
    <lineage>
        <taxon>Eukaryota</taxon>
        <taxon>Sar</taxon>
        <taxon>Alveolata</taxon>
        <taxon>Ciliophora</taxon>
        <taxon>Intramacronucleata</taxon>
        <taxon>Oligohymenophorea</taxon>
        <taxon>Hymenostomatida</taxon>
        <taxon>Tetrahymenina</taxon>
        <taxon>Tetrahymenidae</taxon>
        <taxon>Tetrahymena</taxon>
    </lineage>
</organism>
<dbReference type="STRING" id="312017.Q240P4"/>
<protein>
    <submittedName>
        <fullName evidence="2">Peptidyl-tRNA hydrolase</fullName>
    </submittedName>
</protein>
<dbReference type="GO" id="GO:0070126">
    <property type="term" value="P:mitochondrial translational termination"/>
    <property type="evidence" value="ECO:0007669"/>
    <property type="project" value="TreeGrafter"/>
</dbReference>
<dbReference type="GeneID" id="7831681"/>
<dbReference type="InParanoid" id="Q240P4"/>
<dbReference type="SUPFAM" id="SSF110916">
    <property type="entry name" value="Peptidyl-tRNA hydrolase domain-like"/>
    <property type="match status" value="1"/>
</dbReference>
<dbReference type="RefSeq" id="XP_001022615.1">
    <property type="nucleotide sequence ID" value="XM_001022615.1"/>
</dbReference>
<dbReference type="Gene3D" id="3.30.160.20">
    <property type="match status" value="1"/>
</dbReference>